<dbReference type="Pfam" id="PF13359">
    <property type="entry name" value="DDE_Tnp_4"/>
    <property type="match status" value="1"/>
</dbReference>
<feature type="compositionally biased region" description="Low complexity" evidence="3">
    <location>
        <begin position="63"/>
        <end position="79"/>
    </location>
</feature>
<dbReference type="EMBL" id="GBIH01001716">
    <property type="protein sequence ID" value="JAC92994.1"/>
    <property type="molecule type" value="mRNA"/>
</dbReference>
<evidence type="ECO:0000256" key="2">
    <source>
        <dbReference type="ARBA" id="ARBA00022723"/>
    </source>
</evidence>
<accession>A0A090XAB7</accession>
<feature type="compositionally biased region" description="Basic residues" evidence="3">
    <location>
        <begin position="171"/>
        <end position="186"/>
    </location>
</feature>
<dbReference type="AlphaFoldDB" id="A0A090XAB7"/>
<feature type="domain" description="DDE Tnp4" evidence="4">
    <location>
        <begin position="2"/>
        <end position="42"/>
    </location>
</feature>
<name>A0A090XAB7_IXORI</name>
<evidence type="ECO:0000256" key="3">
    <source>
        <dbReference type="SAM" id="MobiDB-lite"/>
    </source>
</evidence>
<sequence length="186" mass="20581">SVVERCIGLLKSRFLCLQRHRTLYYHSTTATVIISVCAVLHNICLSSREPEPEPDSDPDEPGLESGPSSDGSESSSEGSVADDERLAPAHPRVSLSDRGRALRQRLVAQFRTRHSRASSEPHASHGGSPAHQGHHQRQGVLRHNGGPADQGHRRRQGAPHRPRHGGTPAHQGRHRRQRTPRRLHLD</sequence>
<feature type="compositionally biased region" description="Acidic residues" evidence="3">
    <location>
        <begin position="52"/>
        <end position="62"/>
    </location>
</feature>
<feature type="compositionally biased region" description="Basic residues" evidence="3">
    <location>
        <begin position="152"/>
        <end position="164"/>
    </location>
</feature>
<feature type="region of interest" description="Disordered" evidence="3">
    <location>
        <begin position="48"/>
        <end position="186"/>
    </location>
</feature>
<protein>
    <submittedName>
        <fullName evidence="5">Putative nuclease harbi1-like protein</fullName>
    </submittedName>
</protein>
<feature type="non-terminal residue" evidence="5">
    <location>
        <position position="1"/>
    </location>
</feature>
<evidence type="ECO:0000313" key="5">
    <source>
        <dbReference type="EMBL" id="JAC92994.1"/>
    </source>
</evidence>
<organism evidence="5">
    <name type="scientific">Ixodes ricinus</name>
    <name type="common">Common tick</name>
    <name type="synonym">Acarus ricinus</name>
    <dbReference type="NCBI Taxonomy" id="34613"/>
    <lineage>
        <taxon>Eukaryota</taxon>
        <taxon>Metazoa</taxon>
        <taxon>Ecdysozoa</taxon>
        <taxon>Arthropoda</taxon>
        <taxon>Chelicerata</taxon>
        <taxon>Arachnida</taxon>
        <taxon>Acari</taxon>
        <taxon>Parasitiformes</taxon>
        <taxon>Ixodida</taxon>
        <taxon>Ixodoidea</taxon>
        <taxon>Ixodidae</taxon>
        <taxon>Ixodinae</taxon>
        <taxon>Ixodes</taxon>
    </lineage>
</organism>
<comment type="cofactor">
    <cofactor evidence="1">
        <name>a divalent metal cation</name>
        <dbReference type="ChEBI" id="CHEBI:60240"/>
    </cofactor>
</comment>
<dbReference type="GO" id="GO:0046872">
    <property type="term" value="F:metal ion binding"/>
    <property type="evidence" value="ECO:0007669"/>
    <property type="project" value="UniProtKB-KW"/>
</dbReference>
<keyword evidence="2" id="KW-0479">Metal-binding</keyword>
<dbReference type="InterPro" id="IPR027806">
    <property type="entry name" value="HARBI1_dom"/>
</dbReference>
<reference evidence="5" key="1">
    <citation type="journal article" date="2015" name="PLoS Negl. Trop. Dis.">
        <title>Deep Sequencing Analysis of the Ixodes ricinus Haemocytome.</title>
        <authorList>
            <person name="Kotsyfakis M."/>
            <person name="Kopacek P."/>
            <person name="Franta Z."/>
            <person name="Pedra J.H."/>
            <person name="Ribeiro J.M."/>
        </authorList>
    </citation>
    <scope>NUCLEOTIDE SEQUENCE</scope>
</reference>
<proteinExistence type="evidence at transcript level"/>
<evidence type="ECO:0000256" key="1">
    <source>
        <dbReference type="ARBA" id="ARBA00001968"/>
    </source>
</evidence>
<evidence type="ECO:0000259" key="4">
    <source>
        <dbReference type="Pfam" id="PF13359"/>
    </source>
</evidence>